<dbReference type="RefSeq" id="WP_091540096.1">
    <property type="nucleotide sequence ID" value="NZ_FMUS01000003.1"/>
</dbReference>
<dbReference type="OrthoDB" id="1954795at2"/>
<dbReference type="Proteomes" id="UP000198636">
    <property type="component" value="Unassembled WGS sequence"/>
</dbReference>
<reference evidence="1 2" key="1">
    <citation type="submission" date="2016-10" db="EMBL/GenBank/DDBJ databases">
        <authorList>
            <person name="de Groot N.N."/>
        </authorList>
    </citation>
    <scope>NUCLEOTIDE SEQUENCE [LARGE SCALE GENOMIC DNA]</scope>
    <source>
        <strain evidence="1 2">DSM 18978</strain>
    </source>
</reference>
<keyword evidence="2" id="KW-1185">Reference proteome</keyword>
<evidence type="ECO:0000313" key="1">
    <source>
        <dbReference type="EMBL" id="SCY04885.1"/>
    </source>
</evidence>
<sequence>MDRKKLNELMAAAKSGDYSKLEDVRDLISDDDYQKALSLFNQYSHKSEDEILKELAKLKHTIPNQQEIIDKLQPFLNAEQKEKLQRVLEYLEED</sequence>
<dbReference type="AlphaFoldDB" id="A0A1G5CQZ8"/>
<dbReference type="EMBL" id="FMUS01000003">
    <property type="protein sequence ID" value="SCY04885.1"/>
    <property type="molecule type" value="Genomic_DNA"/>
</dbReference>
<protein>
    <submittedName>
        <fullName evidence="1">Uncharacterized protein</fullName>
    </submittedName>
</protein>
<evidence type="ECO:0000313" key="2">
    <source>
        <dbReference type="Proteomes" id="UP000198636"/>
    </source>
</evidence>
<proteinExistence type="predicted"/>
<gene>
    <name evidence="1" type="ORF">SAMN03080606_00741</name>
</gene>
<organism evidence="1 2">
    <name type="scientific">Alkaliphilus peptidifermentans DSM 18978</name>
    <dbReference type="NCBI Taxonomy" id="1120976"/>
    <lineage>
        <taxon>Bacteria</taxon>
        <taxon>Bacillati</taxon>
        <taxon>Bacillota</taxon>
        <taxon>Clostridia</taxon>
        <taxon>Peptostreptococcales</taxon>
        <taxon>Natronincolaceae</taxon>
        <taxon>Alkaliphilus</taxon>
    </lineage>
</organism>
<accession>A0A1G5CQZ8</accession>
<name>A0A1G5CQZ8_9FIRM</name>